<name>A0A3N4HH12_ASCIM</name>
<reference evidence="1 2" key="1">
    <citation type="journal article" date="2018" name="Nat. Ecol. Evol.">
        <title>Pezizomycetes genomes reveal the molecular basis of ectomycorrhizal truffle lifestyle.</title>
        <authorList>
            <person name="Murat C."/>
            <person name="Payen T."/>
            <person name="Noel B."/>
            <person name="Kuo A."/>
            <person name="Morin E."/>
            <person name="Chen J."/>
            <person name="Kohler A."/>
            <person name="Krizsan K."/>
            <person name="Balestrini R."/>
            <person name="Da Silva C."/>
            <person name="Montanini B."/>
            <person name="Hainaut M."/>
            <person name="Levati E."/>
            <person name="Barry K.W."/>
            <person name="Belfiori B."/>
            <person name="Cichocki N."/>
            <person name="Clum A."/>
            <person name="Dockter R.B."/>
            <person name="Fauchery L."/>
            <person name="Guy J."/>
            <person name="Iotti M."/>
            <person name="Le Tacon F."/>
            <person name="Lindquist E.A."/>
            <person name="Lipzen A."/>
            <person name="Malagnac F."/>
            <person name="Mello A."/>
            <person name="Molinier V."/>
            <person name="Miyauchi S."/>
            <person name="Poulain J."/>
            <person name="Riccioni C."/>
            <person name="Rubini A."/>
            <person name="Sitrit Y."/>
            <person name="Splivallo R."/>
            <person name="Traeger S."/>
            <person name="Wang M."/>
            <person name="Zifcakova L."/>
            <person name="Wipf D."/>
            <person name="Zambonelli A."/>
            <person name="Paolocci F."/>
            <person name="Nowrousian M."/>
            <person name="Ottonello S."/>
            <person name="Baldrian P."/>
            <person name="Spatafora J.W."/>
            <person name="Henrissat B."/>
            <person name="Nagy L.G."/>
            <person name="Aury J.M."/>
            <person name="Wincker P."/>
            <person name="Grigoriev I.V."/>
            <person name="Bonfante P."/>
            <person name="Martin F.M."/>
        </authorList>
    </citation>
    <scope>NUCLEOTIDE SEQUENCE [LARGE SCALE GENOMIC DNA]</scope>
    <source>
        <strain evidence="1 2">RN42</strain>
    </source>
</reference>
<organism evidence="1 2">
    <name type="scientific">Ascobolus immersus RN42</name>
    <dbReference type="NCBI Taxonomy" id="1160509"/>
    <lineage>
        <taxon>Eukaryota</taxon>
        <taxon>Fungi</taxon>
        <taxon>Dikarya</taxon>
        <taxon>Ascomycota</taxon>
        <taxon>Pezizomycotina</taxon>
        <taxon>Pezizomycetes</taxon>
        <taxon>Pezizales</taxon>
        <taxon>Ascobolaceae</taxon>
        <taxon>Ascobolus</taxon>
    </lineage>
</organism>
<keyword evidence="2" id="KW-1185">Reference proteome</keyword>
<evidence type="ECO:0000313" key="2">
    <source>
        <dbReference type="Proteomes" id="UP000275078"/>
    </source>
</evidence>
<dbReference type="Proteomes" id="UP000275078">
    <property type="component" value="Unassembled WGS sequence"/>
</dbReference>
<gene>
    <name evidence="1" type="ORF">BJ508DRAFT_366777</name>
</gene>
<dbReference type="AlphaFoldDB" id="A0A3N4HH12"/>
<accession>A0A3N4HH12</accession>
<protein>
    <submittedName>
        <fullName evidence="1">Uncharacterized protein</fullName>
    </submittedName>
</protein>
<evidence type="ECO:0000313" key="1">
    <source>
        <dbReference type="EMBL" id="RPA73345.1"/>
    </source>
</evidence>
<proteinExistence type="predicted"/>
<sequence length="327" mass="38303">MSDTNTQQFSGPIYSRYKASLTYHSADPFTRGPQLETHTETAVLHLLYSYGSDSKYVYGVGIIPPLVEIAEKCLEFYYDELRPFYASLIDARREWAGYAPGEDWLDEGRRLWNVRALDDFLLVLARLGGEKTRTSGFRESSQQCPGVILDERYRRRLLRLEQVRLVAIVLEALMGELSGIMTSVMVAEDNEETRTVLKTGVVEDEMKLASRRIKMFLERSFILNPRFRSQRLEALLLRHLESEELNVGVIRKHDEMERKERERWLLRRRAVRGHKPGWPERLEEMHDEERRGKVYYYEPARLVVEKRGPETVEDILGGWVGAWDMRE</sequence>
<dbReference type="EMBL" id="ML119824">
    <property type="protein sequence ID" value="RPA73345.1"/>
    <property type="molecule type" value="Genomic_DNA"/>
</dbReference>